<dbReference type="InterPro" id="IPR027484">
    <property type="entry name" value="PInositol-4-P-5-kinase_N"/>
</dbReference>
<feature type="compositionally biased region" description="Basic residues" evidence="4">
    <location>
        <begin position="1182"/>
        <end position="1191"/>
    </location>
</feature>
<feature type="compositionally biased region" description="Gly residues" evidence="4">
    <location>
        <begin position="546"/>
        <end position="555"/>
    </location>
</feature>
<evidence type="ECO:0000256" key="1">
    <source>
        <dbReference type="ARBA" id="ARBA00004496"/>
    </source>
</evidence>
<dbReference type="CDD" id="cd17301">
    <property type="entry name" value="PIPKc_PIP5KI"/>
    <property type="match status" value="1"/>
</dbReference>
<accession>A0A182PFR2</accession>
<keyword evidence="2" id="KW-0963">Cytoplasm</keyword>
<keyword evidence="3" id="KW-0547">Nucleotide-binding</keyword>
<dbReference type="PROSITE" id="PS51455">
    <property type="entry name" value="PIPK"/>
    <property type="match status" value="1"/>
</dbReference>
<dbReference type="Gene3D" id="3.30.800.10">
    <property type="entry name" value="Phosphatidylinositol Phosphate Kinase II Beta"/>
    <property type="match status" value="1"/>
</dbReference>
<dbReference type="GO" id="GO:0005524">
    <property type="term" value="F:ATP binding"/>
    <property type="evidence" value="ECO:0007669"/>
    <property type="project" value="UniProtKB-UniRule"/>
</dbReference>
<feature type="domain" description="PIPK" evidence="5">
    <location>
        <begin position="47"/>
        <end position="444"/>
    </location>
</feature>
<feature type="compositionally biased region" description="Low complexity" evidence="4">
    <location>
        <begin position="1133"/>
        <end position="1152"/>
    </location>
</feature>
<dbReference type="GO" id="GO:0005886">
    <property type="term" value="C:plasma membrane"/>
    <property type="evidence" value="ECO:0007669"/>
    <property type="project" value="TreeGrafter"/>
</dbReference>
<feature type="compositionally biased region" description="Basic and acidic residues" evidence="4">
    <location>
        <begin position="1385"/>
        <end position="1397"/>
    </location>
</feature>
<dbReference type="PANTHER" id="PTHR23086">
    <property type="entry name" value="PHOSPHATIDYLINOSITOL-4-PHOSPHATE 5-KINASE"/>
    <property type="match status" value="1"/>
</dbReference>
<feature type="compositionally biased region" description="Low complexity" evidence="4">
    <location>
        <begin position="1362"/>
        <end position="1372"/>
    </location>
</feature>
<keyword evidence="3" id="KW-0808">Transferase</keyword>
<dbReference type="InterPro" id="IPR023610">
    <property type="entry name" value="PInositol-4/5-P-5/4-kinase"/>
</dbReference>
<evidence type="ECO:0000256" key="4">
    <source>
        <dbReference type="SAM" id="MobiDB-lite"/>
    </source>
</evidence>
<dbReference type="VEuPathDB" id="VectorBase:AEPI005769"/>
<feature type="region of interest" description="Disordered" evidence="4">
    <location>
        <begin position="1291"/>
        <end position="1397"/>
    </location>
</feature>
<feature type="compositionally biased region" description="Basic residues" evidence="4">
    <location>
        <begin position="1208"/>
        <end position="1227"/>
    </location>
</feature>
<proteinExistence type="predicted"/>
<feature type="compositionally biased region" description="Polar residues" evidence="4">
    <location>
        <begin position="1291"/>
        <end position="1304"/>
    </location>
</feature>
<evidence type="ECO:0000259" key="5">
    <source>
        <dbReference type="PROSITE" id="PS51455"/>
    </source>
</evidence>
<feature type="region of interest" description="Disordered" evidence="4">
    <location>
        <begin position="467"/>
        <end position="609"/>
    </location>
</feature>
<dbReference type="InterPro" id="IPR002498">
    <property type="entry name" value="PInositol-4-P-4/5-kinase_core"/>
</dbReference>
<feature type="compositionally biased region" description="Basic and acidic residues" evidence="4">
    <location>
        <begin position="936"/>
        <end position="961"/>
    </location>
</feature>
<dbReference type="InterPro" id="IPR027483">
    <property type="entry name" value="PInositol-4-P-4/5-kinase_C_sf"/>
</dbReference>
<dbReference type="FunFam" id="3.30.800.10:FF:000001">
    <property type="entry name" value="phosphatidylinositol 4-phosphate 5-kinase type-1 gamma"/>
    <property type="match status" value="1"/>
</dbReference>
<keyword evidence="7" id="KW-1185">Reference proteome</keyword>
<protein>
    <recommendedName>
        <fullName evidence="5">PIPK domain-containing protein</fullName>
    </recommendedName>
</protein>
<dbReference type="EnsemblMetazoa" id="AEPI005769-RA">
    <property type="protein sequence ID" value="AEPI005769-PA"/>
    <property type="gene ID" value="AEPI005769"/>
</dbReference>
<dbReference type="STRING" id="199890.A0A182PFR2"/>
<evidence type="ECO:0000313" key="7">
    <source>
        <dbReference type="Proteomes" id="UP000075885"/>
    </source>
</evidence>
<comment type="subcellular location">
    <subcellularLocation>
        <location evidence="1">Cytoplasm</location>
    </subcellularLocation>
</comment>
<dbReference type="Proteomes" id="UP000075885">
    <property type="component" value="Unassembled WGS sequence"/>
</dbReference>
<dbReference type="Pfam" id="PF01504">
    <property type="entry name" value="PIP5K"/>
    <property type="match status" value="1"/>
</dbReference>
<feature type="region of interest" description="Disordered" evidence="4">
    <location>
        <begin position="930"/>
        <end position="970"/>
    </location>
</feature>
<feature type="region of interest" description="Disordered" evidence="4">
    <location>
        <begin position="360"/>
        <end position="383"/>
    </location>
</feature>
<evidence type="ECO:0000313" key="6">
    <source>
        <dbReference type="EnsemblMetazoa" id="AEPI005769-PA"/>
    </source>
</evidence>
<evidence type="ECO:0000256" key="3">
    <source>
        <dbReference type="PROSITE-ProRule" id="PRU00781"/>
    </source>
</evidence>
<feature type="compositionally biased region" description="Polar residues" evidence="4">
    <location>
        <begin position="1123"/>
        <end position="1132"/>
    </location>
</feature>
<organism evidence="6 7">
    <name type="scientific">Anopheles epiroticus</name>
    <dbReference type="NCBI Taxonomy" id="199890"/>
    <lineage>
        <taxon>Eukaryota</taxon>
        <taxon>Metazoa</taxon>
        <taxon>Ecdysozoa</taxon>
        <taxon>Arthropoda</taxon>
        <taxon>Hexapoda</taxon>
        <taxon>Insecta</taxon>
        <taxon>Pterygota</taxon>
        <taxon>Neoptera</taxon>
        <taxon>Endopterygota</taxon>
        <taxon>Diptera</taxon>
        <taxon>Nematocera</taxon>
        <taxon>Culicoidea</taxon>
        <taxon>Culicidae</taxon>
        <taxon>Anophelinae</taxon>
        <taxon>Anopheles</taxon>
    </lineage>
</organism>
<dbReference type="GO" id="GO:0016308">
    <property type="term" value="F:1-phosphatidylinositol-4-phosphate 5-kinase activity"/>
    <property type="evidence" value="ECO:0007669"/>
    <property type="project" value="TreeGrafter"/>
</dbReference>
<reference evidence="6" key="2">
    <citation type="submission" date="2020-05" db="UniProtKB">
        <authorList>
            <consortium name="EnsemblMetazoa"/>
        </authorList>
    </citation>
    <scope>IDENTIFICATION</scope>
    <source>
        <strain evidence="6">Epiroticus2</strain>
    </source>
</reference>
<dbReference type="Gene3D" id="3.30.810.10">
    <property type="entry name" value="2-Layer Sandwich"/>
    <property type="match status" value="1"/>
</dbReference>
<reference evidence="7" key="1">
    <citation type="submission" date="2013-03" db="EMBL/GenBank/DDBJ databases">
        <title>The Genome Sequence of Anopheles epiroticus epiroticus2.</title>
        <authorList>
            <consortium name="The Broad Institute Genomics Platform"/>
            <person name="Neafsey D.E."/>
            <person name="Howell P."/>
            <person name="Walker B."/>
            <person name="Young S.K."/>
            <person name="Zeng Q."/>
            <person name="Gargeya S."/>
            <person name="Fitzgerald M."/>
            <person name="Haas B."/>
            <person name="Abouelleil A."/>
            <person name="Allen A.W."/>
            <person name="Alvarado L."/>
            <person name="Arachchi H.M."/>
            <person name="Berlin A.M."/>
            <person name="Chapman S.B."/>
            <person name="Gainer-Dewar J."/>
            <person name="Goldberg J."/>
            <person name="Griggs A."/>
            <person name="Gujja S."/>
            <person name="Hansen M."/>
            <person name="Howarth C."/>
            <person name="Imamovic A."/>
            <person name="Ireland A."/>
            <person name="Larimer J."/>
            <person name="McCowan C."/>
            <person name="Murphy C."/>
            <person name="Pearson M."/>
            <person name="Poon T.W."/>
            <person name="Priest M."/>
            <person name="Roberts A."/>
            <person name="Saif S."/>
            <person name="Shea T."/>
            <person name="Sisk P."/>
            <person name="Sykes S."/>
            <person name="Wortman J."/>
            <person name="Nusbaum C."/>
            <person name="Birren B."/>
        </authorList>
    </citation>
    <scope>NUCLEOTIDE SEQUENCE [LARGE SCALE GENOMIC DNA]</scope>
    <source>
        <strain evidence="7">Epiroticus2</strain>
    </source>
</reference>
<feature type="compositionally biased region" description="Basic and acidic residues" evidence="4">
    <location>
        <begin position="1050"/>
        <end position="1061"/>
    </location>
</feature>
<dbReference type="SMART" id="SM00330">
    <property type="entry name" value="PIPKc"/>
    <property type="match status" value="1"/>
</dbReference>
<sequence length="1397" mass="151410">MVPEDGGKMSGEQSLAPRPHRPKSDKERKIGHRRVGEGGEITYKKIQTTTIMGSIQLGIQHTVGSLASKPRRDLLMMDFWELETISFPPEGSSMTPAHHYSEFKFKIYAPIAFRYFRDLFGIQPDDFMMSMCSAPLRELSNPGASGSIFYLTDDDEFIIKTVQHKEGEFLQKLLPGYYMNLNQNPRTLLPKFFGLYCYQCNSKNVRLVAMNNLLPSYVKMHLKYDLKGSTYKRKANKAERSKSSPTYKDLDFMEHHPNGLFLEAETYSALIKTIQRDCRVLESFKIMDYSLLVGIHNLDLAVKEKQEAAAKARSEGESDYEDAPEADQYMVQEREEQRTTALNRSRSINRQRLVAHSTAMESIQAESEPIDEEDDVPPGGIPARSEKGERLLLFIGIIDILQSYRLRKKLEHTWKSIIHDGDTVSVHRPSFYAQRFQDFMAKTVFKKIPSHVETSSSVHTAATITTTSSSSAAGGGNGGGGKAGGAGGALGTGTTRTGGGSAGAGSASVTPTNMPPLKKKTTVVKQSVPPPVPPRGSPKFNKASGAGSGRPGGASGSLPSQSSGHRGRSSAGKRQRSSPRGNGGRQGGSTNTITPPKDSGSAQARSARSAALLDPLQENEADELQPIPSPNKVLSWLSSNDFRVSENGDILSDEAASECPLPLEDVQRNAAAVSVPKVIAVQRKPLIMPAPSNVVKEATKTFERLSSRNGSGSSVQQMIRNFERSAATTTVVRSESMYSRVPSHCTPKVLPGGHAIVERSTRTLPLTIPVIKETLVEDENNNKQPVPTLHGLQCSTFVPMAERLEHDDDLTAHENDQLVLANLKNVVKARREMFCSSSPPSTMERKLPRPSLSNGIVAQGSQAAALYEKYKTQTVQQSTTTKAKLTRSVTQGKRRPAAPSARIDQDEIQRKIREIEAEIRHNEERLNRIPSRRSLRREDLKVTNDAPAKTERRSPEMHHQEPPAQPIQPCRNDSFLARLKPKMHHNTITPNGMVVGGPVLDLDATVMAPHGVRSWMRQEEKASIIRQIGLPLDENHNLESYLEQFSLEGDSSHRHSSDDKTGSSSGIGSAGASGIGGGGGHGIGDGGGGGGSVDRRSTSCRSDNYKEDSISNYGSRGALASVEGSTPTWTEGTPSFTDSSSSGDIGSHSSPMSDRDRHKPTVEKALNSLTSEMVSFSNKFHQLHHHHHHQYQYHSSSTSSVSSASGHNLRKQQQHHQQQHHQQHQLHKQVIYVKNSSCSSIDQSVHLLGGGGGVGGVGGGLISGGAGSGTVLGIGGESGRSSPLVMIRRVTSTKISESTTSLNSSGGGMDDDTNSSRGNESSARLGGPVPSVSLRSSTTSDHHSHHHTELQRQSDEGAEADTNGMSTSSTSGHGSGGSSNGSLTETDRNALRKAREE</sequence>
<feature type="compositionally biased region" description="Basic residues" evidence="4">
    <location>
        <begin position="565"/>
        <end position="577"/>
    </location>
</feature>
<dbReference type="PANTHER" id="PTHR23086:SF101">
    <property type="entry name" value="LP03320P-RELATED"/>
    <property type="match status" value="1"/>
</dbReference>
<feature type="region of interest" description="Disordered" evidence="4">
    <location>
        <begin position="878"/>
        <end position="903"/>
    </location>
</feature>
<feature type="region of interest" description="Disordered" evidence="4">
    <location>
        <begin position="1182"/>
        <end position="1227"/>
    </location>
</feature>
<keyword evidence="3" id="KW-0418">Kinase</keyword>
<keyword evidence="3" id="KW-0067">ATP-binding</keyword>
<dbReference type="GO" id="GO:0046854">
    <property type="term" value="P:phosphatidylinositol phosphate biosynthetic process"/>
    <property type="evidence" value="ECO:0007669"/>
    <property type="project" value="TreeGrafter"/>
</dbReference>
<feature type="region of interest" description="Disordered" evidence="4">
    <location>
        <begin position="1"/>
        <end position="38"/>
    </location>
</feature>
<feature type="compositionally biased region" description="Gly residues" evidence="4">
    <location>
        <begin position="1068"/>
        <end position="1092"/>
    </location>
</feature>
<name>A0A182PFR2_9DIPT</name>
<feature type="compositionally biased region" description="Low complexity" evidence="4">
    <location>
        <begin position="599"/>
        <end position="609"/>
    </location>
</feature>
<feature type="compositionally biased region" description="Basic and acidic residues" evidence="4">
    <location>
        <begin position="1093"/>
        <end position="1109"/>
    </location>
</feature>
<dbReference type="GO" id="GO:0005737">
    <property type="term" value="C:cytoplasm"/>
    <property type="evidence" value="ECO:0007669"/>
    <property type="project" value="UniProtKB-SubCell"/>
</dbReference>
<evidence type="ECO:0000256" key="2">
    <source>
        <dbReference type="ARBA" id="ARBA00022490"/>
    </source>
</evidence>
<dbReference type="SUPFAM" id="SSF56104">
    <property type="entry name" value="SAICAR synthase-like"/>
    <property type="match status" value="1"/>
</dbReference>
<feature type="compositionally biased region" description="Low complexity" evidence="4">
    <location>
        <begin position="1192"/>
        <end position="1207"/>
    </location>
</feature>
<feature type="compositionally biased region" description="Gly residues" evidence="4">
    <location>
        <begin position="473"/>
        <end position="503"/>
    </location>
</feature>
<feature type="region of interest" description="Disordered" evidence="4">
    <location>
        <begin position="1047"/>
        <end position="1159"/>
    </location>
</feature>